<dbReference type="AlphaFoldDB" id="A0A921JH82"/>
<dbReference type="SUPFAM" id="SSF102114">
    <property type="entry name" value="Radical SAM enzymes"/>
    <property type="match status" value="1"/>
</dbReference>
<dbReference type="GO" id="GO:0005506">
    <property type="term" value="F:iron ion binding"/>
    <property type="evidence" value="ECO:0007669"/>
    <property type="project" value="UniProtKB-UniRule"/>
</dbReference>
<feature type="binding site" evidence="13 14">
    <location>
        <position position="69"/>
    </location>
    <ligand>
        <name>[4Fe-4S] cluster</name>
        <dbReference type="ChEBI" id="CHEBI:49883"/>
        <note>4Fe-4S-S-AdoMet</note>
    </ligand>
</feature>
<organism evidence="16 17">
    <name type="scientific">Candidatus Amulumruptor caecigallinarius</name>
    <dbReference type="NCBI Taxonomy" id="2109911"/>
    <lineage>
        <taxon>Bacteria</taxon>
        <taxon>Pseudomonadati</taxon>
        <taxon>Bacteroidota</taxon>
        <taxon>Bacteroidia</taxon>
        <taxon>Bacteroidales</taxon>
        <taxon>Muribaculaceae</taxon>
        <taxon>Candidatus Amulumruptor</taxon>
    </lineage>
</organism>
<evidence type="ECO:0000256" key="6">
    <source>
        <dbReference type="ARBA" id="ARBA00022691"/>
    </source>
</evidence>
<feature type="binding site" evidence="13 14">
    <location>
        <position position="72"/>
    </location>
    <ligand>
        <name>[4Fe-4S] cluster</name>
        <dbReference type="ChEBI" id="CHEBI:49883"/>
        <note>4Fe-4S-S-AdoMet</note>
    </ligand>
</feature>
<dbReference type="Gene3D" id="3.20.20.70">
    <property type="entry name" value="Aldolase class I"/>
    <property type="match status" value="1"/>
</dbReference>
<dbReference type="SFLD" id="SFLDG01278">
    <property type="entry name" value="biotin_synthase_like"/>
    <property type="match status" value="1"/>
</dbReference>
<comment type="cofactor">
    <cofactor evidence="13">
        <name>[2Fe-2S] cluster</name>
        <dbReference type="ChEBI" id="CHEBI:190135"/>
    </cofactor>
    <text evidence="13">Binds 1 [2Fe-2S] cluster. The cluster is coordinated with 3 cysteines and 1 arginine.</text>
</comment>
<dbReference type="Proteomes" id="UP000711407">
    <property type="component" value="Unassembled WGS sequence"/>
</dbReference>
<dbReference type="GO" id="GO:0009102">
    <property type="term" value="P:biotin biosynthetic process"/>
    <property type="evidence" value="ECO:0007669"/>
    <property type="project" value="UniProtKB-UniRule"/>
</dbReference>
<accession>A0A921JH82</accession>
<comment type="subunit">
    <text evidence="13">Homodimer.</text>
</comment>
<evidence type="ECO:0000256" key="10">
    <source>
        <dbReference type="ARBA" id="ARBA00023004"/>
    </source>
</evidence>
<comment type="pathway">
    <text evidence="1 13">Cofactor biosynthesis; biotin biosynthesis; biotin from 7,8-diaminononanoate: step 2/2.</text>
</comment>
<name>A0A921JH82_9BACT</name>
<feature type="binding site" evidence="13 14">
    <location>
        <position position="201"/>
    </location>
    <ligand>
        <name>[2Fe-2S] cluster</name>
        <dbReference type="ChEBI" id="CHEBI:190135"/>
    </ligand>
</feature>
<evidence type="ECO:0000256" key="14">
    <source>
        <dbReference type="PIRSR" id="PIRSR001619-1"/>
    </source>
</evidence>
<dbReference type="GO" id="GO:0004076">
    <property type="term" value="F:biotin synthase activity"/>
    <property type="evidence" value="ECO:0007669"/>
    <property type="project" value="UniProtKB-UniRule"/>
</dbReference>
<evidence type="ECO:0000256" key="5">
    <source>
        <dbReference type="ARBA" id="ARBA00022679"/>
    </source>
</evidence>
<evidence type="ECO:0000313" key="16">
    <source>
        <dbReference type="EMBL" id="HJE38455.1"/>
    </source>
</evidence>
<evidence type="ECO:0000256" key="4">
    <source>
        <dbReference type="ARBA" id="ARBA00022485"/>
    </source>
</evidence>
<feature type="binding site" evidence="13 14">
    <location>
        <position position="65"/>
    </location>
    <ligand>
        <name>[4Fe-4S] cluster</name>
        <dbReference type="ChEBI" id="CHEBI:49883"/>
        <note>4Fe-4S-S-AdoMet</note>
    </ligand>
</feature>
<dbReference type="PIRSF" id="PIRSF001619">
    <property type="entry name" value="Biotin_synth"/>
    <property type="match status" value="1"/>
</dbReference>
<dbReference type="EC" id="2.8.1.6" evidence="3 13"/>
<dbReference type="InterPro" id="IPR024177">
    <property type="entry name" value="Biotin_synthase"/>
</dbReference>
<reference evidence="16" key="1">
    <citation type="journal article" date="2021" name="PeerJ">
        <title>Extensive microbial diversity within the chicken gut microbiome revealed by metagenomics and culture.</title>
        <authorList>
            <person name="Gilroy R."/>
            <person name="Ravi A."/>
            <person name="Getino M."/>
            <person name="Pursley I."/>
            <person name="Horton D.L."/>
            <person name="Alikhan N.F."/>
            <person name="Baker D."/>
            <person name="Gharbi K."/>
            <person name="Hall N."/>
            <person name="Watson M."/>
            <person name="Adriaenssens E.M."/>
            <person name="Foster-Nyarko E."/>
            <person name="Jarju S."/>
            <person name="Secka A."/>
            <person name="Antonio M."/>
            <person name="Oren A."/>
            <person name="Chaudhuri R.R."/>
            <person name="La Ragione R."/>
            <person name="Hildebrand F."/>
            <person name="Pallen M.J."/>
        </authorList>
    </citation>
    <scope>NUCLEOTIDE SEQUENCE</scope>
    <source>
        <strain evidence="16">4100</strain>
    </source>
</reference>
<evidence type="ECO:0000259" key="15">
    <source>
        <dbReference type="PROSITE" id="PS51918"/>
    </source>
</evidence>
<dbReference type="Pfam" id="PF06968">
    <property type="entry name" value="BATS"/>
    <property type="match status" value="1"/>
</dbReference>
<evidence type="ECO:0000313" key="17">
    <source>
        <dbReference type="Proteomes" id="UP000711407"/>
    </source>
</evidence>
<comment type="cofactor">
    <cofactor evidence="14">
        <name>[2Fe-2S] cluster</name>
        <dbReference type="ChEBI" id="CHEBI:190135"/>
    </cofactor>
    <text evidence="14">Binds 1 [2Fe-2S] cluster. The cluster is coordinated with 3 cysteines and 1 arginine.</text>
</comment>
<dbReference type="GO" id="GO:0051537">
    <property type="term" value="F:2 iron, 2 sulfur cluster binding"/>
    <property type="evidence" value="ECO:0007669"/>
    <property type="project" value="UniProtKB-KW"/>
</dbReference>
<evidence type="ECO:0000256" key="2">
    <source>
        <dbReference type="ARBA" id="ARBA00010765"/>
    </source>
</evidence>
<keyword evidence="11 13" id="KW-0411">Iron-sulfur</keyword>
<dbReference type="PANTHER" id="PTHR22976:SF2">
    <property type="entry name" value="BIOTIN SYNTHASE, MITOCHONDRIAL"/>
    <property type="match status" value="1"/>
</dbReference>
<dbReference type="PANTHER" id="PTHR22976">
    <property type="entry name" value="BIOTIN SYNTHASE"/>
    <property type="match status" value="1"/>
</dbReference>
<evidence type="ECO:0000256" key="9">
    <source>
        <dbReference type="ARBA" id="ARBA00022756"/>
    </source>
</evidence>
<dbReference type="CDD" id="cd01335">
    <property type="entry name" value="Radical_SAM"/>
    <property type="match status" value="1"/>
</dbReference>
<evidence type="ECO:0000256" key="12">
    <source>
        <dbReference type="ARBA" id="ARBA00051157"/>
    </source>
</evidence>
<dbReference type="SMART" id="SM00876">
    <property type="entry name" value="BATS"/>
    <property type="match status" value="1"/>
</dbReference>
<keyword evidence="9 13" id="KW-0093">Biotin biosynthesis</keyword>
<feature type="binding site" evidence="13 14">
    <location>
        <position position="271"/>
    </location>
    <ligand>
        <name>[2Fe-2S] cluster</name>
        <dbReference type="ChEBI" id="CHEBI:190135"/>
    </ligand>
</feature>
<keyword evidence="8 13" id="KW-0479">Metal-binding</keyword>
<keyword evidence="10 13" id="KW-0408">Iron</keyword>
<reference evidence="16" key="2">
    <citation type="submission" date="2021-09" db="EMBL/GenBank/DDBJ databases">
        <authorList>
            <person name="Gilroy R."/>
        </authorList>
    </citation>
    <scope>NUCLEOTIDE SEQUENCE</scope>
    <source>
        <strain evidence="16">4100</strain>
    </source>
</reference>
<gene>
    <name evidence="13 16" type="primary">bioB</name>
    <name evidence="16" type="ORF">K8V47_01640</name>
</gene>
<sequence length="322" mass="35677">MPDTTLHDIETRCIKGEGASIEEALDLDRRYATDELCDAADRVRIALHGNRIDTCSIANARSGRCTEDCAWCAQSRHFATGIAEYDIIPREEMLRAVRLNDDNGVHRFSLVTSGRKVSRRDISRFCEYYKEAAATSSLYLCASMGLLDRESLQALKDAGVRRYHCNLESSSEFFPKLCSTHTHADKLRTIALAREVGMEVCSGGIIGMGESMRDRLLMAQEASRAGAVSIPINILHPIPGTPLQHTELISEEEVIRSVALMRFVAPKCVLRFAGGRARLSKESMRRIMRGGMNGALIGDLLTTVGNTLADDRRLFSDTGFEM</sequence>
<dbReference type="SFLD" id="SFLDG01060">
    <property type="entry name" value="BATS_domain_containing"/>
    <property type="match status" value="1"/>
</dbReference>
<comment type="similarity">
    <text evidence="2 13">Belongs to the radical SAM superfamily. Biotin synthase family.</text>
</comment>
<feature type="binding site" evidence="13 14">
    <location>
        <position position="109"/>
    </location>
    <ligand>
        <name>[2Fe-2S] cluster</name>
        <dbReference type="ChEBI" id="CHEBI:190135"/>
    </ligand>
</feature>
<evidence type="ECO:0000256" key="1">
    <source>
        <dbReference type="ARBA" id="ARBA00004942"/>
    </source>
</evidence>
<evidence type="ECO:0000256" key="11">
    <source>
        <dbReference type="ARBA" id="ARBA00023014"/>
    </source>
</evidence>
<comment type="function">
    <text evidence="13">Catalyzes the conversion of dethiobiotin (DTB) to biotin by the insertion of a sulfur atom into dethiobiotin via a radical-based mechanism.</text>
</comment>
<feature type="binding site" evidence="13 14">
    <location>
        <position position="141"/>
    </location>
    <ligand>
        <name>[2Fe-2S] cluster</name>
        <dbReference type="ChEBI" id="CHEBI:190135"/>
    </ligand>
</feature>
<keyword evidence="5 13" id="KW-0808">Transferase</keyword>
<comment type="caution">
    <text evidence="16">The sequence shown here is derived from an EMBL/GenBank/DDBJ whole genome shotgun (WGS) entry which is preliminary data.</text>
</comment>
<evidence type="ECO:0000256" key="13">
    <source>
        <dbReference type="HAMAP-Rule" id="MF_01694"/>
    </source>
</evidence>
<dbReference type="GO" id="GO:0051539">
    <property type="term" value="F:4 iron, 4 sulfur cluster binding"/>
    <property type="evidence" value="ECO:0007669"/>
    <property type="project" value="UniProtKB-KW"/>
</dbReference>
<evidence type="ECO:0000256" key="3">
    <source>
        <dbReference type="ARBA" id="ARBA00012236"/>
    </source>
</evidence>
<dbReference type="InterPro" id="IPR007197">
    <property type="entry name" value="rSAM"/>
</dbReference>
<evidence type="ECO:0000256" key="7">
    <source>
        <dbReference type="ARBA" id="ARBA00022714"/>
    </source>
</evidence>
<dbReference type="SMART" id="SM00729">
    <property type="entry name" value="Elp3"/>
    <property type="match status" value="1"/>
</dbReference>
<dbReference type="InterPro" id="IPR010722">
    <property type="entry name" value="BATS_dom"/>
</dbReference>
<keyword evidence="4 13" id="KW-0004">4Fe-4S</keyword>
<dbReference type="Pfam" id="PF04055">
    <property type="entry name" value="Radical_SAM"/>
    <property type="match status" value="1"/>
</dbReference>
<evidence type="ECO:0000256" key="8">
    <source>
        <dbReference type="ARBA" id="ARBA00022723"/>
    </source>
</evidence>
<dbReference type="EMBL" id="DYXT01000015">
    <property type="protein sequence ID" value="HJE38455.1"/>
    <property type="molecule type" value="Genomic_DNA"/>
</dbReference>
<dbReference type="InterPro" id="IPR013785">
    <property type="entry name" value="Aldolase_TIM"/>
</dbReference>
<dbReference type="InterPro" id="IPR002684">
    <property type="entry name" value="Biotin_synth/BioAB"/>
</dbReference>
<comment type="cofactor">
    <cofactor evidence="13 14">
        <name>[4Fe-4S] cluster</name>
        <dbReference type="ChEBI" id="CHEBI:49883"/>
    </cofactor>
    <text evidence="13 14">Binds 1 [4Fe-4S] cluster. The cluster is coordinated with 3 cysteines and an exchangeable S-adenosyl-L-methionine.</text>
</comment>
<dbReference type="PROSITE" id="PS51918">
    <property type="entry name" value="RADICAL_SAM"/>
    <property type="match status" value="1"/>
</dbReference>
<protein>
    <recommendedName>
        <fullName evidence="3 13">Biotin synthase</fullName>
        <ecNumber evidence="3 13">2.8.1.6</ecNumber>
    </recommendedName>
</protein>
<dbReference type="NCBIfam" id="TIGR00433">
    <property type="entry name" value="bioB"/>
    <property type="match status" value="1"/>
</dbReference>
<feature type="domain" description="Radical SAM core" evidence="15">
    <location>
        <begin position="47"/>
        <end position="276"/>
    </location>
</feature>
<dbReference type="HAMAP" id="MF_01694">
    <property type="entry name" value="BioB"/>
    <property type="match status" value="1"/>
</dbReference>
<dbReference type="SFLD" id="SFLDS00029">
    <property type="entry name" value="Radical_SAM"/>
    <property type="match status" value="1"/>
</dbReference>
<dbReference type="InterPro" id="IPR058240">
    <property type="entry name" value="rSAM_sf"/>
</dbReference>
<comment type="catalytic activity">
    <reaction evidence="12 13">
        <text>(4R,5S)-dethiobiotin + (sulfur carrier)-SH + 2 reduced [2Fe-2S]-[ferredoxin] + 2 S-adenosyl-L-methionine = (sulfur carrier)-H + biotin + 2 5'-deoxyadenosine + 2 L-methionine + 2 oxidized [2Fe-2S]-[ferredoxin]</text>
        <dbReference type="Rhea" id="RHEA:22060"/>
        <dbReference type="Rhea" id="RHEA-COMP:10000"/>
        <dbReference type="Rhea" id="RHEA-COMP:10001"/>
        <dbReference type="Rhea" id="RHEA-COMP:14737"/>
        <dbReference type="Rhea" id="RHEA-COMP:14739"/>
        <dbReference type="ChEBI" id="CHEBI:17319"/>
        <dbReference type="ChEBI" id="CHEBI:29917"/>
        <dbReference type="ChEBI" id="CHEBI:33737"/>
        <dbReference type="ChEBI" id="CHEBI:33738"/>
        <dbReference type="ChEBI" id="CHEBI:57586"/>
        <dbReference type="ChEBI" id="CHEBI:57844"/>
        <dbReference type="ChEBI" id="CHEBI:59789"/>
        <dbReference type="ChEBI" id="CHEBI:64428"/>
        <dbReference type="ChEBI" id="CHEBI:149473"/>
        <dbReference type="EC" id="2.8.1.6"/>
    </reaction>
</comment>
<keyword evidence="7 13" id="KW-0001">2Fe-2S</keyword>
<proteinExistence type="inferred from homology"/>
<keyword evidence="6 13" id="KW-0949">S-adenosyl-L-methionine</keyword>
<dbReference type="InterPro" id="IPR006638">
    <property type="entry name" value="Elp3/MiaA/NifB-like_rSAM"/>
</dbReference>